<dbReference type="Pfam" id="PF00239">
    <property type="entry name" value="Resolvase"/>
    <property type="match status" value="1"/>
</dbReference>
<organism evidence="6 7">
    <name type="scientific">Nocardia brasiliensis</name>
    <dbReference type="NCBI Taxonomy" id="37326"/>
    <lineage>
        <taxon>Bacteria</taxon>
        <taxon>Bacillati</taxon>
        <taxon>Actinomycetota</taxon>
        <taxon>Actinomycetes</taxon>
        <taxon>Mycobacteriales</taxon>
        <taxon>Nocardiaceae</taxon>
        <taxon>Nocardia</taxon>
    </lineage>
</organism>
<dbReference type="PROSITE" id="PS51737">
    <property type="entry name" value="RECOMBINASE_DNA_BIND"/>
    <property type="match status" value="1"/>
</dbReference>
<protein>
    <submittedName>
        <fullName evidence="6">Recombinase family protein</fullName>
    </submittedName>
</protein>
<gene>
    <name evidence="6" type="ORF">F5X71_02175</name>
</gene>
<dbReference type="InterPro" id="IPR036162">
    <property type="entry name" value="Resolvase-like_N_sf"/>
</dbReference>
<dbReference type="SUPFAM" id="SSF53041">
    <property type="entry name" value="Resolvase-like"/>
    <property type="match status" value="1"/>
</dbReference>
<evidence type="ECO:0000256" key="3">
    <source>
        <dbReference type="SAM" id="MobiDB-lite"/>
    </source>
</evidence>
<evidence type="ECO:0000259" key="4">
    <source>
        <dbReference type="PROSITE" id="PS51736"/>
    </source>
</evidence>
<evidence type="ECO:0000259" key="5">
    <source>
        <dbReference type="PROSITE" id="PS51737"/>
    </source>
</evidence>
<dbReference type="PANTHER" id="PTHR30461:SF2">
    <property type="entry name" value="SERINE RECOMBINASE PINE-RELATED"/>
    <property type="match status" value="1"/>
</dbReference>
<evidence type="ECO:0000256" key="1">
    <source>
        <dbReference type="ARBA" id="ARBA00023125"/>
    </source>
</evidence>
<accession>A0A6G9XK97</accession>
<dbReference type="Gene3D" id="3.90.1750.20">
    <property type="entry name" value="Putative Large Serine Recombinase, Chain B, Domain 2"/>
    <property type="match status" value="1"/>
</dbReference>
<dbReference type="Gene3D" id="3.40.50.1390">
    <property type="entry name" value="Resolvase, N-terminal catalytic domain"/>
    <property type="match status" value="1"/>
</dbReference>
<dbReference type="InterPro" id="IPR038109">
    <property type="entry name" value="DNA_bind_recomb_sf"/>
</dbReference>
<dbReference type="InterPro" id="IPR006119">
    <property type="entry name" value="Resolv_N"/>
</dbReference>
<dbReference type="Pfam" id="PF07508">
    <property type="entry name" value="Recombinase"/>
    <property type="match status" value="1"/>
</dbReference>
<dbReference type="GO" id="GO:0000150">
    <property type="term" value="F:DNA strand exchange activity"/>
    <property type="evidence" value="ECO:0007669"/>
    <property type="project" value="InterPro"/>
</dbReference>
<keyword evidence="2" id="KW-0233">DNA recombination</keyword>
<dbReference type="InterPro" id="IPR011109">
    <property type="entry name" value="DNA_bind_recombinase_dom"/>
</dbReference>
<dbReference type="AlphaFoldDB" id="A0A6G9XK97"/>
<feature type="compositionally biased region" description="Basic and acidic residues" evidence="3">
    <location>
        <begin position="271"/>
        <end position="284"/>
    </location>
</feature>
<dbReference type="Proteomes" id="UP000501705">
    <property type="component" value="Chromosome"/>
</dbReference>
<dbReference type="PANTHER" id="PTHR30461">
    <property type="entry name" value="DNA-INVERTASE FROM LAMBDOID PROPHAGE"/>
    <property type="match status" value="1"/>
</dbReference>
<keyword evidence="1" id="KW-0238">DNA-binding</keyword>
<name>A0A6G9XK97_NOCBR</name>
<dbReference type="InterPro" id="IPR025827">
    <property type="entry name" value="Zn_ribbon_recom_dom"/>
</dbReference>
<dbReference type="Pfam" id="PF13408">
    <property type="entry name" value="Zn_ribbon_recom"/>
    <property type="match status" value="1"/>
</dbReference>
<dbReference type="GO" id="GO:0003677">
    <property type="term" value="F:DNA binding"/>
    <property type="evidence" value="ECO:0007669"/>
    <property type="project" value="UniProtKB-KW"/>
</dbReference>
<feature type="domain" description="Recombinase" evidence="5">
    <location>
        <begin position="164"/>
        <end position="314"/>
    </location>
</feature>
<reference evidence="6 7" key="1">
    <citation type="journal article" date="2019" name="ACS Chem. Biol.">
        <title>Identification and Mobilization of a Cryptic Antibiotic Biosynthesis Gene Locus from a Human-Pathogenic Nocardia Isolate.</title>
        <authorList>
            <person name="Herisse M."/>
            <person name="Ishida K."/>
            <person name="Porter J.L."/>
            <person name="Howden B."/>
            <person name="Hertweck C."/>
            <person name="Stinear T.P."/>
            <person name="Pidot S.J."/>
        </authorList>
    </citation>
    <scope>NUCLEOTIDE SEQUENCE [LARGE SCALE GENOMIC DNA]</scope>
    <source>
        <strain evidence="6 7">AUSMDU00024985</strain>
    </source>
</reference>
<dbReference type="InterPro" id="IPR050639">
    <property type="entry name" value="SSR_resolvase"/>
</dbReference>
<dbReference type="EMBL" id="CP046171">
    <property type="protein sequence ID" value="QIS01280.1"/>
    <property type="molecule type" value="Genomic_DNA"/>
</dbReference>
<evidence type="ECO:0000313" key="6">
    <source>
        <dbReference type="EMBL" id="QIS01280.1"/>
    </source>
</evidence>
<proteinExistence type="predicted"/>
<dbReference type="PROSITE" id="PS51736">
    <property type="entry name" value="RECOMBINASES_3"/>
    <property type="match status" value="1"/>
</dbReference>
<evidence type="ECO:0000313" key="7">
    <source>
        <dbReference type="Proteomes" id="UP000501705"/>
    </source>
</evidence>
<sequence>MSSQVVALRALIVVRLSRLTDESTSPERQRAECEALCAQRGYEVVGVAEDLDVSAGSTSPFDRPQLSQWLNEPQRYDVIVFYRVDRLVRRIMHLARMIDWSQTHGVNLVSATESHFDLSNPVGRVLAVMVASFAEMELEAISERNSNAFRHNVRAGKWRGGVPPWGYLPEQQADGTWKLVQDPVQVKVIREVVDRVLSGEPMRAIAHSLTSDGVLTTKDRFAEVQGRPVSGYEWSPSPLKRSLSSPTLLGQLVTREIVLDANGQPVRKNNGKKEFGPETVLRSEDGSPVVRAEPILTKPEFDRLQQELASRGNRKEPTQRSSGLLLRVIYCGACGKPAYKLKGGKGRADRYRCASAQYKDPCGNLTITMAEADEAATKALLMIAGDSERMVRTWEPGEDHAAELADVDELLTDLTGQVGTGPYKRGTPQRAALDARISELAERREVLAAIPSRPSGWTYRGTGEMLSDWWERQTVMERNVFLRSNNVRVWFKRGKENNSYVDLGDLRELTKDMVPGPTVSRTISRLDWMRDHGVAGHVTSTDPAWRPSEPEAGYVWKGLGNGEWFLWREDAWAAALEEYEAEEKAAERRADIASDFPYGDD</sequence>
<dbReference type="SMART" id="SM00857">
    <property type="entry name" value="Resolvase"/>
    <property type="match status" value="1"/>
</dbReference>
<evidence type="ECO:0000256" key="2">
    <source>
        <dbReference type="ARBA" id="ARBA00023172"/>
    </source>
</evidence>
<dbReference type="RefSeq" id="WP_167460426.1">
    <property type="nucleotide sequence ID" value="NZ_CP046171.1"/>
</dbReference>
<feature type="domain" description="Resolvase/invertase-type recombinase catalytic" evidence="4">
    <location>
        <begin position="9"/>
        <end position="156"/>
    </location>
</feature>
<feature type="region of interest" description="Disordered" evidence="3">
    <location>
        <begin position="264"/>
        <end position="284"/>
    </location>
</feature>
<dbReference type="CDD" id="cd00338">
    <property type="entry name" value="Ser_Recombinase"/>
    <property type="match status" value="1"/>
</dbReference>